<dbReference type="PANTHER" id="PTHR43625">
    <property type="entry name" value="AFLATOXIN B1 ALDEHYDE REDUCTASE"/>
    <property type="match status" value="1"/>
</dbReference>
<dbReference type="AlphaFoldDB" id="A0A7S3L109"/>
<accession>A0A7S3L109</accession>
<sequence>MKLFAKFAKTNPSVHPSSGLGYGCMGITSFYGDAMEEEAAVTLLKTVYDQGCRHFDTAEMYRNDDPTKHNEIYLGKFLKTVPRDSYSVATKFWPGECNYATIKEHLQQSLERLQLEYVDLYYCHRVTSLESGIEFAKAAKKLKEEGLIREVGLSEVSGKWLEQIHAAASIDAVQQEWSILTRSLEDGLVPVCKKLDIAVVAYSPLCRNLLVQKHEAPPADWRANAPRYQALEQNKKFAEQVHDMAETLNCTPAQICLAWLFQKAAELGVCVVPIPGTTKAERAIGNIQSVDVTLSSENMKVLNAMAKDVVGDRYPESFMKNGMTIEHQ</sequence>
<dbReference type="Pfam" id="PF00248">
    <property type="entry name" value="Aldo_ket_red"/>
    <property type="match status" value="1"/>
</dbReference>
<dbReference type="InterPro" id="IPR050791">
    <property type="entry name" value="Aldo-Keto_reductase"/>
</dbReference>
<dbReference type="SUPFAM" id="SSF51430">
    <property type="entry name" value="NAD(P)-linked oxidoreductase"/>
    <property type="match status" value="1"/>
</dbReference>
<dbReference type="InterPro" id="IPR023210">
    <property type="entry name" value="NADP_OxRdtase_dom"/>
</dbReference>
<dbReference type="InterPro" id="IPR036812">
    <property type="entry name" value="NAD(P)_OxRdtase_dom_sf"/>
</dbReference>
<name>A0A7S3L109_9STRA</name>
<dbReference type="EMBL" id="HBIM01006248">
    <property type="protein sequence ID" value="CAE0407497.1"/>
    <property type="molecule type" value="Transcribed_RNA"/>
</dbReference>
<dbReference type="GO" id="GO:0005737">
    <property type="term" value="C:cytoplasm"/>
    <property type="evidence" value="ECO:0007669"/>
    <property type="project" value="TreeGrafter"/>
</dbReference>
<feature type="domain" description="NADP-dependent oxidoreductase" evidence="2">
    <location>
        <begin position="20"/>
        <end position="305"/>
    </location>
</feature>
<evidence type="ECO:0000313" key="3">
    <source>
        <dbReference type="EMBL" id="CAE0407497.1"/>
    </source>
</evidence>
<keyword evidence="1" id="KW-0560">Oxidoreductase</keyword>
<protein>
    <recommendedName>
        <fullName evidence="2">NADP-dependent oxidoreductase domain-containing protein</fullName>
    </recommendedName>
</protein>
<reference evidence="3" key="1">
    <citation type="submission" date="2021-01" db="EMBL/GenBank/DDBJ databases">
        <authorList>
            <person name="Corre E."/>
            <person name="Pelletier E."/>
            <person name="Niang G."/>
            <person name="Scheremetjew M."/>
            <person name="Finn R."/>
            <person name="Kale V."/>
            <person name="Holt S."/>
            <person name="Cochrane G."/>
            <person name="Meng A."/>
            <person name="Brown T."/>
            <person name="Cohen L."/>
        </authorList>
    </citation>
    <scope>NUCLEOTIDE SEQUENCE</scope>
    <source>
        <strain evidence="3">CCMP127</strain>
    </source>
</reference>
<evidence type="ECO:0000259" key="2">
    <source>
        <dbReference type="Pfam" id="PF00248"/>
    </source>
</evidence>
<organism evidence="3">
    <name type="scientific">Amphora coffeiformis</name>
    <dbReference type="NCBI Taxonomy" id="265554"/>
    <lineage>
        <taxon>Eukaryota</taxon>
        <taxon>Sar</taxon>
        <taxon>Stramenopiles</taxon>
        <taxon>Ochrophyta</taxon>
        <taxon>Bacillariophyta</taxon>
        <taxon>Bacillariophyceae</taxon>
        <taxon>Bacillariophycidae</taxon>
        <taxon>Thalassiophysales</taxon>
        <taxon>Catenulaceae</taxon>
        <taxon>Amphora</taxon>
    </lineage>
</organism>
<dbReference type="GO" id="GO:0016491">
    <property type="term" value="F:oxidoreductase activity"/>
    <property type="evidence" value="ECO:0007669"/>
    <property type="project" value="UniProtKB-KW"/>
</dbReference>
<dbReference type="Gene3D" id="3.20.20.100">
    <property type="entry name" value="NADP-dependent oxidoreductase domain"/>
    <property type="match status" value="1"/>
</dbReference>
<dbReference type="InterPro" id="IPR020471">
    <property type="entry name" value="AKR"/>
</dbReference>
<dbReference type="PRINTS" id="PR00069">
    <property type="entry name" value="ALDKETRDTASE"/>
</dbReference>
<dbReference type="PROSITE" id="PS51257">
    <property type="entry name" value="PROKAR_LIPOPROTEIN"/>
    <property type="match status" value="1"/>
</dbReference>
<evidence type="ECO:0000256" key="1">
    <source>
        <dbReference type="ARBA" id="ARBA00023002"/>
    </source>
</evidence>
<gene>
    <name evidence="3" type="ORF">ACOF00016_LOCUS5320</name>
</gene>
<proteinExistence type="predicted"/>
<dbReference type="PANTHER" id="PTHR43625:SF40">
    <property type="entry name" value="ALDO-KETO REDUCTASE YAKC [NADP(+)]"/>
    <property type="match status" value="1"/>
</dbReference>